<dbReference type="AlphaFoldDB" id="A0A1I6M7J8"/>
<dbReference type="PROSITE" id="PS51257">
    <property type="entry name" value="PROKAR_LIPOPROTEIN"/>
    <property type="match status" value="1"/>
</dbReference>
<protein>
    <submittedName>
        <fullName evidence="2">Uncharacterized protein</fullName>
    </submittedName>
</protein>
<dbReference type="EMBL" id="FOZL01000001">
    <property type="protein sequence ID" value="SFS11588.1"/>
    <property type="molecule type" value="Genomic_DNA"/>
</dbReference>
<keyword evidence="1" id="KW-0812">Transmembrane</keyword>
<dbReference type="STRING" id="474950.SAMN05421771_1990"/>
<keyword evidence="1" id="KW-0472">Membrane</keyword>
<evidence type="ECO:0000313" key="2">
    <source>
        <dbReference type="EMBL" id="SFS11588.1"/>
    </source>
</evidence>
<evidence type="ECO:0000256" key="1">
    <source>
        <dbReference type="SAM" id="Phobius"/>
    </source>
</evidence>
<sequence>MRERVKVRSGSRRPFAIRLTLVLLGLLAMLSLAACAVGVMTEGNLIPLVLVVPAVCLFLVAMGISKYRGWARGVILLIAGALAAFCPIAIAIDAVVLGKQLYLGLPTVYLVTYAAANVIYIFLAVLGIWWLVYFNRRSTKALFGKSPL</sequence>
<feature type="transmembrane region" description="Helical" evidence="1">
    <location>
        <begin position="74"/>
        <end position="96"/>
    </location>
</feature>
<organism evidence="2 3">
    <name type="scientific">Granulicella pectinivorans</name>
    <dbReference type="NCBI Taxonomy" id="474950"/>
    <lineage>
        <taxon>Bacteria</taxon>
        <taxon>Pseudomonadati</taxon>
        <taxon>Acidobacteriota</taxon>
        <taxon>Terriglobia</taxon>
        <taxon>Terriglobales</taxon>
        <taxon>Acidobacteriaceae</taxon>
        <taxon>Granulicella</taxon>
    </lineage>
</organism>
<keyword evidence="1" id="KW-1133">Transmembrane helix</keyword>
<feature type="transmembrane region" description="Helical" evidence="1">
    <location>
        <begin position="45"/>
        <end position="62"/>
    </location>
</feature>
<proteinExistence type="predicted"/>
<accession>A0A1I6M7J8</accession>
<evidence type="ECO:0000313" key="3">
    <source>
        <dbReference type="Proteomes" id="UP000199024"/>
    </source>
</evidence>
<name>A0A1I6M7J8_9BACT</name>
<gene>
    <name evidence="2" type="ORF">SAMN05421771_1990</name>
</gene>
<feature type="transmembrane region" description="Helical" evidence="1">
    <location>
        <begin position="108"/>
        <end position="132"/>
    </location>
</feature>
<reference evidence="2 3" key="1">
    <citation type="submission" date="2016-10" db="EMBL/GenBank/DDBJ databases">
        <authorList>
            <person name="de Groot N.N."/>
        </authorList>
    </citation>
    <scope>NUCLEOTIDE SEQUENCE [LARGE SCALE GENOMIC DNA]</scope>
    <source>
        <strain evidence="2 3">DSM 21001</strain>
    </source>
</reference>
<keyword evidence="3" id="KW-1185">Reference proteome</keyword>
<dbReference type="Proteomes" id="UP000199024">
    <property type="component" value="Unassembled WGS sequence"/>
</dbReference>